<evidence type="ECO:0000256" key="1">
    <source>
        <dbReference type="SAM" id="MobiDB-lite"/>
    </source>
</evidence>
<dbReference type="EMBL" id="JBBNAG010000009">
    <property type="protein sequence ID" value="KAK9105669.1"/>
    <property type="molecule type" value="Genomic_DNA"/>
</dbReference>
<reference evidence="2 3" key="1">
    <citation type="submission" date="2024-01" db="EMBL/GenBank/DDBJ databases">
        <title>Genome assemblies of Stephania.</title>
        <authorList>
            <person name="Yang L."/>
        </authorList>
    </citation>
    <scope>NUCLEOTIDE SEQUENCE [LARGE SCALE GENOMIC DNA]</scope>
    <source>
        <strain evidence="2">JXDWG</strain>
        <tissue evidence="2">Leaf</tissue>
    </source>
</reference>
<accession>A0AAP0FHU4</accession>
<protein>
    <submittedName>
        <fullName evidence="2">Uncharacterized protein</fullName>
    </submittedName>
</protein>
<dbReference type="AlphaFoldDB" id="A0AAP0FHU4"/>
<comment type="caution">
    <text evidence="2">The sequence shown here is derived from an EMBL/GenBank/DDBJ whole genome shotgun (WGS) entry which is preliminary data.</text>
</comment>
<keyword evidence="3" id="KW-1185">Reference proteome</keyword>
<evidence type="ECO:0000313" key="2">
    <source>
        <dbReference type="EMBL" id="KAK9105669.1"/>
    </source>
</evidence>
<proteinExistence type="predicted"/>
<dbReference type="Proteomes" id="UP001419268">
    <property type="component" value="Unassembled WGS sequence"/>
</dbReference>
<feature type="region of interest" description="Disordered" evidence="1">
    <location>
        <begin position="1"/>
        <end position="72"/>
    </location>
</feature>
<evidence type="ECO:0000313" key="3">
    <source>
        <dbReference type="Proteomes" id="UP001419268"/>
    </source>
</evidence>
<gene>
    <name evidence="2" type="ORF">Scep_022513</name>
</gene>
<name>A0AAP0FHU4_9MAGN</name>
<organism evidence="2 3">
    <name type="scientific">Stephania cephalantha</name>
    <dbReference type="NCBI Taxonomy" id="152367"/>
    <lineage>
        <taxon>Eukaryota</taxon>
        <taxon>Viridiplantae</taxon>
        <taxon>Streptophyta</taxon>
        <taxon>Embryophyta</taxon>
        <taxon>Tracheophyta</taxon>
        <taxon>Spermatophyta</taxon>
        <taxon>Magnoliopsida</taxon>
        <taxon>Ranunculales</taxon>
        <taxon>Menispermaceae</taxon>
        <taxon>Menispermoideae</taxon>
        <taxon>Cissampelideae</taxon>
        <taxon>Stephania</taxon>
    </lineage>
</organism>
<sequence>MAGDAEAGEAERDGQQHRQQRRHRDGGNAGNDGAATGQISSECGVLQQRDAGEGRRWRPASGGASDRRAAARCRPVGCAISSKSRRRDGDDVYFTKLSCDLNDLK</sequence>